<dbReference type="KEGG" id="spar:SPRG_08859"/>
<name>A0A067C5X1_SAPPC</name>
<dbReference type="Proteomes" id="UP000030745">
    <property type="component" value="Unassembled WGS sequence"/>
</dbReference>
<reference evidence="3 4" key="1">
    <citation type="journal article" date="2013" name="PLoS Genet.">
        <title>Distinctive expansion of potential virulence genes in the genome of the oomycete fish pathogen Saprolegnia parasitica.</title>
        <authorList>
            <person name="Jiang R.H."/>
            <person name="de Bruijn I."/>
            <person name="Haas B.J."/>
            <person name="Belmonte R."/>
            <person name="Lobach L."/>
            <person name="Christie J."/>
            <person name="van den Ackerveken G."/>
            <person name="Bottin A."/>
            <person name="Bulone V."/>
            <person name="Diaz-Moreno S.M."/>
            <person name="Dumas B."/>
            <person name="Fan L."/>
            <person name="Gaulin E."/>
            <person name="Govers F."/>
            <person name="Grenville-Briggs L.J."/>
            <person name="Horner N.R."/>
            <person name="Levin J.Z."/>
            <person name="Mammella M."/>
            <person name="Meijer H.J."/>
            <person name="Morris P."/>
            <person name="Nusbaum C."/>
            <person name="Oome S."/>
            <person name="Phillips A.J."/>
            <person name="van Rooyen D."/>
            <person name="Rzeszutek E."/>
            <person name="Saraiva M."/>
            <person name="Secombes C.J."/>
            <person name="Seidl M.F."/>
            <person name="Snel B."/>
            <person name="Stassen J.H."/>
            <person name="Sykes S."/>
            <person name="Tripathy S."/>
            <person name="van den Berg H."/>
            <person name="Vega-Arreguin J.C."/>
            <person name="Wawra S."/>
            <person name="Young S.K."/>
            <person name="Zeng Q."/>
            <person name="Dieguez-Uribeondo J."/>
            <person name="Russ C."/>
            <person name="Tyler B.M."/>
            <person name="van West P."/>
        </authorList>
    </citation>
    <scope>NUCLEOTIDE SEQUENCE [LARGE SCALE GENOMIC DNA]</scope>
    <source>
        <strain evidence="3 4">CBS 223.65</strain>
    </source>
</reference>
<feature type="coiled-coil region" evidence="1">
    <location>
        <begin position="166"/>
        <end position="193"/>
    </location>
</feature>
<organism evidence="3 4">
    <name type="scientific">Saprolegnia parasitica (strain CBS 223.65)</name>
    <dbReference type="NCBI Taxonomy" id="695850"/>
    <lineage>
        <taxon>Eukaryota</taxon>
        <taxon>Sar</taxon>
        <taxon>Stramenopiles</taxon>
        <taxon>Oomycota</taxon>
        <taxon>Saprolegniomycetes</taxon>
        <taxon>Saprolegniales</taxon>
        <taxon>Saprolegniaceae</taxon>
        <taxon>Saprolegnia</taxon>
    </lineage>
</organism>
<accession>A0A067C5X1</accession>
<evidence type="ECO:0000313" key="3">
    <source>
        <dbReference type="EMBL" id="KDO25918.1"/>
    </source>
</evidence>
<feature type="region of interest" description="Disordered" evidence="2">
    <location>
        <begin position="254"/>
        <end position="280"/>
    </location>
</feature>
<keyword evidence="1" id="KW-0175">Coiled coil</keyword>
<keyword evidence="4" id="KW-1185">Reference proteome</keyword>
<dbReference type="VEuPathDB" id="FungiDB:SPRG_08859"/>
<dbReference type="RefSeq" id="XP_012203478.1">
    <property type="nucleotide sequence ID" value="XM_012348088.1"/>
</dbReference>
<evidence type="ECO:0000256" key="2">
    <source>
        <dbReference type="SAM" id="MobiDB-lite"/>
    </source>
</evidence>
<sequence length="294" mass="32340">MLVPVVNEKLKLVGATRRVHGANLGLYLADAPFRKKKPIYTKDEEALTMEATDNEVPGPKAESTVTKVNATTTEADATDDDSRPTCAPDIDSKVDFLVGHAMRANVTHTAQYKALLTGIKALEVTVSLRDKAHEADLKARFLEGQRHGMKERETLLEAAQDRETLLLATQERNAQLKRENEELKIRTAQTEKMFLEGLQKTRDDMRATIASFANAGRSICDVAATSRAQVPPVNIQAPLCFVANAERFLSRETLVPPKPPFKRPATTNEKGNNAMGGDNEDDVKAVCDNKVFIA</sequence>
<proteinExistence type="predicted"/>
<dbReference type="GeneID" id="24131064"/>
<dbReference type="EMBL" id="KK583228">
    <property type="protein sequence ID" value="KDO25918.1"/>
    <property type="molecule type" value="Genomic_DNA"/>
</dbReference>
<protein>
    <submittedName>
        <fullName evidence="3">Uncharacterized protein</fullName>
    </submittedName>
</protein>
<evidence type="ECO:0000313" key="4">
    <source>
        <dbReference type="Proteomes" id="UP000030745"/>
    </source>
</evidence>
<dbReference type="AlphaFoldDB" id="A0A067C5X1"/>
<gene>
    <name evidence="3" type="ORF">SPRG_08859</name>
</gene>
<evidence type="ECO:0000256" key="1">
    <source>
        <dbReference type="SAM" id="Coils"/>
    </source>
</evidence>